<proteinExistence type="predicted"/>
<evidence type="ECO:0000256" key="1">
    <source>
        <dbReference type="SAM" id="MobiDB-lite"/>
    </source>
</evidence>
<feature type="region of interest" description="Disordered" evidence="1">
    <location>
        <begin position="134"/>
        <end position="191"/>
    </location>
</feature>
<dbReference type="Pfam" id="PF00753">
    <property type="entry name" value="Lactamase_B"/>
    <property type="match status" value="1"/>
</dbReference>
<dbReference type="AlphaFoldDB" id="A0A379PRE9"/>
<dbReference type="EMBL" id="UGVN01000004">
    <property type="protein sequence ID" value="SUE95699.1"/>
    <property type="molecule type" value="Genomic_DNA"/>
</dbReference>
<feature type="domain" description="Metallo-beta-lactamase" evidence="2">
    <location>
        <begin position="20"/>
        <end position="83"/>
    </location>
</feature>
<dbReference type="PANTHER" id="PTHR30619:SF1">
    <property type="entry name" value="RECOMBINATION PROTEIN 2"/>
    <property type="match status" value="1"/>
</dbReference>
<feature type="compositionally biased region" description="Basic and acidic residues" evidence="1">
    <location>
        <begin position="154"/>
        <end position="163"/>
    </location>
</feature>
<name>A0A379PRE9_9PROT</name>
<evidence type="ECO:0000313" key="4">
    <source>
        <dbReference type="Proteomes" id="UP000254919"/>
    </source>
</evidence>
<evidence type="ECO:0000259" key="2">
    <source>
        <dbReference type="Pfam" id="PF00753"/>
    </source>
</evidence>
<gene>
    <name evidence="3" type="ORF">NCTC13291_04587</name>
</gene>
<sequence>MSAVPAAMCDQVLALPISGEAFLLRRRGHAVLVDGGWKKDNVTRVLATHLPAIKPLDIVVCTHGDGDHAGGLPDVLRHWPGGIGQVWLPGRWVGVVPELMKNPKGFVDQLIRELDTLIRENAPDPLVEAPFTRFEESTDPVPADISGLGQEAPPVRDADRADASDEVPAGGEDWDDPEIDLGTTEPTDDPPWFAELRGAKNLPIEKVADAAFQSARSRILYRKRKRRLSTAAATAWLGMVDTVEAIRRIAAAAIARRLRIRWFDYHAFASMRRPSGGVCGFLEPINAREQAPAPFKLSFLMRLTVINRQSLVFLAPPKLSRLGVLFCGDSPLGDGRRFAQSFLRHSRPPDLPIVATAPHHGAETNRAAYDHMRHWADVLVLLRAGGDRDQPGPTFKALDWPLKVCAACPGSGRPAHVAGVASPGRHPWFPLAIVGMPCGCA</sequence>
<evidence type="ECO:0000313" key="3">
    <source>
        <dbReference type="EMBL" id="SUE95699.1"/>
    </source>
</evidence>
<dbReference type="InterPro" id="IPR036866">
    <property type="entry name" value="RibonucZ/Hydroxyglut_hydro"/>
</dbReference>
<dbReference type="SUPFAM" id="SSF56281">
    <property type="entry name" value="Metallo-hydrolase/oxidoreductase"/>
    <property type="match status" value="1"/>
</dbReference>
<reference evidence="3 4" key="1">
    <citation type="submission" date="2018-06" db="EMBL/GenBank/DDBJ databases">
        <authorList>
            <consortium name="Pathogen Informatics"/>
            <person name="Doyle S."/>
        </authorList>
    </citation>
    <scope>NUCLEOTIDE SEQUENCE [LARGE SCALE GENOMIC DNA]</scope>
    <source>
        <strain evidence="3 4">NCTC13291</strain>
    </source>
</reference>
<accession>A0A379PRE9</accession>
<organism evidence="3 4">
    <name type="scientific">Roseomonas mucosa</name>
    <dbReference type="NCBI Taxonomy" id="207340"/>
    <lineage>
        <taxon>Bacteria</taxon>
        <taxon>Pseudomonadati</taxon>
        <taxon>Pseudomonadota</taxon>
        <taxon>Alphaproteobacteria</taxon>
        <taxon>Acetobacterales</taxon>
        <taxon>Roseomonadaceae</taxon>
        <taxon>Roseomonas</taxon>
    </lineage>
</organism>
<dbReference type="InterPro" id="IPR001279">
    <property type="entry name" value="Metallo-B-lactamas"/>
</dbReference>
<dbReference type="RefSeq" id="WP_081798676.1">
    <property type="nucleotide sequence ID" value="NZ_CBCSHT010000135.1"/>
</dbReference>
<dbReference type="InterPro" id="IPR052159">
    <property type="entry name" value="Competence_DNA_uptake"/>
</dbReference>
<dbReference type="Proteomes" id="UP000254919">
    <property type="component" value="Unassembled WGS sequence"/>
</dbReference>
<protein>
    <submittedName>
        <fullName evidence="3">Metallo-beta-lactamase superfamily</fullName>
    </submittedName>
</protein>
<dbReference type="PANTHER" id="PTHR30619">
    <property type="entry name" value="DNA INTERNALIZATION/COMPETENCE PROTEIN COMEC/REC2"/>
    <property type="match status" value="1"/>
</dbReference>
<dbReference type="Gene3D" id="3.60.15.10">
    <property type="entry name" value="Ribonuclease Z/Hydroxyacylglutathione hydrolase-like"/>
    <property type="match status" value="1"/>
</dbReference>